<gene>
    <name evidence="9" type="ORF">DARMORV10_C08P08690.1</name>
</gene>
<evidence type="ECO:0000313" key="9">
    <source>
        <dbReference type="EMBL" id="CAF2106971.1"/>
    </source>
</evidence>
<protein>
    <submittedName>
        <fullName evidence="9">(rape) hypothetical protein</fullName>
    </submittedName>
</protein>
<dbReference type="EMBL" id="HG994372">
    <property type="protein sequence ID" value="CAF2106971.1"/>
    <property type="molecule type" value="Genomic_DNA"/>
</dbReference>
<evidence type="ECO:0000256" key="8">
    <source>
        <dbReference type="PIRSR" id="PIRSR605150-2"/>
    </source>
</evidence>
<reference evidence="9" key="1">
    <citation type="submission" date="2021-01" db="EMBL/GenBank/DDBJ databases">
        <authorList>
            <consortium name="Genoscope - CEA"/>
            <person name="William W."/>
        </authorList>
    </citation>
    <scope>NUCLEOTIDE SEQUENCE</scope>
</reference>
<evidence type="ECO:0000256" key="7">
    <source>
        <dbReference type="ARBA" id="ARBA00023316"/>
    </source>
</evidence>
<evidence type="ECO:0000256" key="2">
    <source>
        <dbReference type="ARBA" id="ARBA00022676"/>
    </source>
</evidence>
<evidence type="ECO:0000256" key="6">
    <source>
        <dbReference type="ARBA" id="ARBA00023136"/>
    </source>
</evidence>
<keyword evidence="7" id="KW-0961">Cell wall biogenesis/degradation</keyword>
<dbReference type="GO" id="GO:0030244">
    <property type="term" value="P:cellulose biosynthetic process"/>
    <property type="evidence" value="ECO:0007669"/>
    <property type="project" value="InterPro"/>
</dbReference>
<evidence type="ECO:0000256" key="1">
    <source>
        <dbReference type="ARBA" id="ARBA00004308"/>
    </source>
</evidence>
<dbReference type="Pfam" id="PF03552">
    <property type="entry name" value="Cellulose_synt"/>
    <property type="match status" value="2"/>
</dbReference>
<proteinExistence type="predicted"/>
<feature type="binding site" evidence="8">
    <location>
        <position position="40"/>
    </location>
    <ligand>
        <name>UDP-alpha-D-glucose</name>
        <dbReference type="ChEBI" id="CHEBI:58885"/>
    </ligand>
</feature>
<dbReference type="InterPro" id="IPR005150">
    <property type="entry name" value="Cellulose_synth"/>
</dbReference>
<comment type="subcellular location">
    <subcellularLocation>
        <location evidence="1">Endomembrane system</location>
    </subcellularLocation>
</comment>
<keyword evidence="2" id="KW-0328">Glycosyltransferase</keyword>
<keyword evidence="6" id="KW-0472">Membrane</keyword>
<accession>A0A816UAY1</accession>
<dbReference type="Proteomes" id="UP001295469">
    <property type="component" value="Chromosome C08"/>
</dbReference>
<dbReference type="GO" id="GO:0012505">
    <property type="term" value="C:endomembrane system"/>
    <property type="evidence" value="ECO:0007669"/>
    <property type="project" value="UniProtKB-SubCell"/>
</dbReference>
<organism evidence="9">
    <name type="scientific">Brassica napus</name>
    <name type="common">Rape</name>
    <dbReference type="NCBI Taxonomy" id="3708"/>
    <lineage>
        <taxon>Eukaryota</taxon>
        <taxon>Viridiplantae</taxon>
        <taxon>Streptophyta</taxon>
        <taxon>Embryophyta</taxon>
        <taxon>Tracheophyta</taxon>
        <taxon>Spermatophyta</taxon>
        <taxon>Magnoliopsida</taxon>
        <taxon>eudicotyledons</taxon>
        <taxon>Gunneridae</taxon>
        <taxon>Pentapetalae</taxon>
        <taxon>rosids</taxon>
        <taxon>malvids</taxon>
        <taxon>Brassicales</taxon>
        <taxon>Brassicaceae</taxon>
        <taxon>Brassiceae</taxon>
        <taxon>Brassica</taxon>
    </lineage>
</organism>
<feature type="binding site" evidence="8">
    <location>
        <position position="11"/>
    </location>
    <ligand>
        <name>UDP-alpha-D-glucose</name>
        <dbReference type="ChEBI" id="CHEBI:58885"/>
    </ligand>
</feature>
<dbReference type="PANTHER" id="PTHR13301">
    <property type="entry name" value="X-BOX TRANSCRIPTION FACTOR-RELATED"/>
    <property type="match status" value="1"/>
</dbReference>
<dbReference type="AlphaFoldDB" id="A0A816UAY1"/>
<dbReference type="GO" id="GO:0016020">
    <property type="term" value="C:membrane"/>
    <property type="evidence" value="ECO:0007669"/>
    <property type="project" value="InterPro"/>
</dbReference>
<name>A0A816UAY1_BRANA</name>
<keyword evidence="4" id="KW-0812">Transmembrane</keyword>
<dbReference type="GO" id="GO:0016760">
    <property type="term" value="F:cellulose synthase (UDP-forming) activity"/>
    <property type="evidence" value="ECO:0007669"/>
    <property type="project" value="InterPro"/>
</dbReference>
<evidence type="ECO:0000256" key="4">
    <source>
        <dbReference type="ARBA" id="ARBA00022692"/>
    </source>
</evidence>
<sequence>MFVPTANPVREPPIIVANTVLSLLALNYPANKLACYVSDDGCSPLTYFSLKETSKFAKIWGPFCKKYNRECEKLRRKVEDSTGDSHLLDGDDELETFSNAKPNNHSTIVKVVWENKGGVGDEKEVPHLVYISREKRPDYVHHYKSGAMNFLVIDFSNTSIFPSFSFKVPKCFFSSNDYLITHI</sequence>
<keyword evidence="5" id="KW-1133">Transmembrane helix</keyword>
<evidence type="ECO:0000256" key="5">
    <source>
        <dbReference type="ARBA" id="ARBA00022989"/>
    </source>
</evidence>
<dbReference type="GO" id="GO:0071555">
    <property type="term" value="P:cell wall organization"/>
    <property type="evidence" value="ECO:0007669"/>
    <property type="project" value="UniProtKB-KW"/>
</dbReference>
<evidence type="ECO:0000256" key="3">
    <source>
        <dbReference type="ARBA" id="ARBA00022679"/>
    </source>
</evidence>
<keyword evidence="3" id="KW-0808">Transferase</keyword>